<protein>
    <submittedName>
        <fullName evidence="2">Uncharacterized protein</fullName>
    </submittedName>
</protein>
<reference evidence="2" key="1">
    <citation type="submission" date="2022-03" db="EMBL/GenBank/DDBJ databases">
        <authorList>
            <person name="Alioto T."/>
            <person name="Alioto T."/>
            <person name="Gomez Garrido J."/>
        </authorList>
    </citation>
    <scope>NUCLEOTIDE SEQUENCE</scope>
</reference>
<dbReference type="EMBL" id="OW240922">
    <property type="protein sequence ID" value="CAH2321706.1"/>
    <property type="molecule type" value="Genomic_DNA"/>
</dbReference>
<accession>A0AAD1WSR2</accession>
<name>A0AAD1WSR2_PELCU</name>
<keyword evidence="3" id="KW-1185">Reference proteome</keyword>
<dbReference type="Proteomes" id="UP001295444">
    <property type="component" value="Chromosome 11"/>
</dbReference>
<feature type="non-terminal residue" evidence="2">
    <location>
        <position position="111"/>
    </location>
</feature>
<proteinExistence type="predicted"/>
<evidence type="ECO:0000313" key="3">
    <source>
        <dbReference type="Proteomes" id="UP001295444"/>
    </source>
</evidence>
<dbReference type="AlphaFoldDB" id="A0AAD1WSR2"/>
<gene>
    <name evidence="2" type="ORF">PECUL_23A060948</name>
</gene>
<evidence type="ECO:0000313" key="2">
    <source>
        <dbReference type="EMBL" id="CAH2321706.1"/>
    </source>
</evidence>
<sequence>MNPNNRREKLSLTTPLRSPGEMASKSARKTKNKTPLMQISALSSPSKCTEDGAGEGHSPISESDRSESSRSDLTSISLTTAVPAVDNTLHKLLDDLKSFIRSDFQKLAAEI</sequence>
<evidence type="ECO:0000256" key="1">
    <source>
        <dbReference type="SAM" id="MobiDB-lite"/>
    </source>
</evidence>
<feature type="region of interest" description="Disordered" evidence="1">
    <location>
        <begin position="1"/>
        <end position="77"/>
    </location>
</feature>
<feature type="compositionally biased region" description="Basic and acidic residues" evidence="1">
    <location>
        <begin position="1"/>
        <end position="10"/>
    </location>
</feature>
<organism evidence="2 3">
    <name type="scientific">Pelobates cultripes</name>
    <name type="common">Western spadefoot toad</name>
    <dbReference type="NCBI Taxonomy" id="61616"/>
    <lineage>
        <taxon>Eukaryota</taxon>
        <taxon>Metazoa</taxon>
        <taxon>Chordata</taxon>
        <taxon>Craniata</taxon>
        <taxon>Vertebrata</taxon>
        <taxon>Euteleostomi</taxon>
        <taxon>Amphibia</taxon>
        <taxon>Batrachia</taxon>
        <taxon>Anura</taxon>
        <taxon>Pelobatoidea</taxon>
        <taxon>Pelobatidae</taxon>
        <taxon>Pelobates</taxon>
    </lineage>
</organism>
<feature type="compositionally biased region" description="Polar residues" evidence="1">
    <location>
        <begin position="33"/>
        <end position="47"/>
    </location>
</feature>